<proteinExistence type="predicted"/>
<dbReference type="Gene3D" id="3.40.630.50">
    <property type="entry name" value="AF0625-like"/>
    <property type="match status" value="1"/>
</dbReference>
<dbReference type="OrthoDB" id="3244603at2759"/>
<dbReference type="Pfam" id="PF04414">
    <property type="entry name" value="tRNA_deacylase"/>
    <property type="match status" value="1"/>
</dbReference>
<evidence type="ECO:0000313" key="1">
    <source>
        <dbReference type="EMBL" id="KAG0499031.1"/>
    </source>
</evidence>
<dbReference type="AlphaFoldDB" id="A0A835VJP4"/>
<evidence type="ECO:0008006" key="3">
    <source>
        <dbReference type="Google" id="ProtNLM"/>
    </source>
</evidence>
<dbReference type="PANTHER" id="PTHR34667:SF1">
    <property type="entry name" value="D-AMINOACYL-TRNA DEACYLASE"/>
    <property type="match status" value="1"/>
</dbReference>
<organism evidence="1 2">
    <name type="scientific">Vanilla planifolia</name>
    <name type="common">Vanilla</name>
    <dbReference type="NCBI Taxonomy" id="51239"/>
    <lineage>
        <taxon>Eukaryota</taxon>
        <taxon>Viridiplantae</taxon>
        <taxon>Streptophyta</taxon>
        <taxon>Embryophyta</taxon>
        <taxon>Tracheophyta</taxon>
        <taxon>Spermatophyta</taxon>
        <taxon>Magnoliopsida</taxon>
        <taxon>Liliopsida</taxon>
        <taxon>Asparagales</taxon>
        <taxon>Orchidaceae</taxon>
        <taxon>Vanilloideae</taxon>
        <taxon>Vanilleae</taxon>
        <taxon>Vanilla</taxon>
    </lineage>
</organism>
<protein>
    <recommendedName>
        <fullName evidence="3">D-aminoacyl-tRNA deacylase</fullName>
    </recommendedName>
</protein>
<name>A0A835VJP4_VANPL</name>
<accession>A0A835VJP4</accession>
<reference evidence="1 2" key="1">
    <citation type="journal article" date="2020" name="Nat. Food">
        <title>A phased Vanilla planifolia genome enables genetic improvement of flavour and production.</title>
        <authorList>
            <person name="Hasing T."/>
            <person name="Tang H."/>
            <person name="Brym M."/>
            <person name="Khazi F."/>
            <person name="Huang T."/>
            <person name="Chambers A.H."/>
        </authorList>
    </citation>
    <scope>NUCLEOTIDE SEQUENCE [LARGE SCALE GENOMIC DNA]</scope>
    <source>
        <tissue evidence="1">Leaf</tissue>
    </source>
</reference>
<dbReference type="PANTHER" id="PTHR34667">
    <property type="entry name" value="D-AMINOACYL-TRNA DEACYLASE"/>
    <property type="match status" value="1"/>
</dbReference>
<dbReference type="Proteomes" id="UP000636800">
    <property type="component" value="Chromosome 1"/>
</dbReference>
<dbReference type="SUPFAM" id="SSF142535">
    <property type="entry name" value="AF0625-like"/>
    <property type="match status" value="1"/>
</dbReference>
<keyword evidence="2" id="KW-1185">Reference proteome</keyword>
<comment type="caution">
    <text evidence="1">The sequence shown here is derived from an EMBL/GenBank/DDBJ whole genome shotgun (WGS) entry which is preliminary data.</text>
</comment>
<evidence type="ECO:0000313" key="2">
    <source>
        <dbReference type="Proteomes" id="UP000636800"/>
    </source>
</evidence>
<dbReference type="InterPro" id="IPR007508">
    <property type="entry name" value="DtdA"/>
</dbReference>
<dbReference type="EMBL" id="JADCNL010000001">
    <property type="protein sequence ID" value="KAG0499031.1"/>
    <property type="molecule type" value="Genomic_DNA"/>
</dbReference>
<sequence length="208" mass="23953">MKFLLKEVGQAKAALPNPRIGPWFRLLKKIAQEHGLFQSMSCCWAFLQVTLEATHHGPVVSTPTLFLEIGSTEEYWGRQDAAQVIALLLWHGLGLEGGISVGRWDGSNCSKVLLGIGGGHYVPRHMDIVQSMKGWQKNAILCFLSQENIQERFLEWWSLLHRETCTYCIDKGFSRRRSKEQRYMKLHRLRRGPKKLFRLRQLDCMLAS</sequence>
<gene>
    <name evidence="1" type="ORF">HPP92_003722</name>
</gene>
<dbReference type="GO" id="GO:0051499">
    <property type="term" value="F:D-aminoacyl-tRNA deacylase activity"/>
    <property type="evidence" value="ECO:0007669"/>
    <property type="project" value="InterPro"/>
</dbReference>